<dbReference type="EMBL" id="JBGMDY010000004">
    <property type="protein sequence ID" value="KAL2339088.1"/>
    <property type="molecule type" value="Genomic_DNA"/>
</dbReference>
<dbReference type="InterPro" id="IPR014001">
    <property type="entry name" value="Helicase_ATP-bd"/>
</dbReference>
<dbReference type="InterPro" id="IPR000330">
    <property type="entry name" value="SNF2_N"/>
</dbReference>
<evidence type="ECO:0000256" key="2">
    <source>
        <dbReference type="ARBA" id="ARBA00022741"/>
    </source>
</evidence>
<dbReference type="Proteomes" id="UP001603857">
    <property type="component" value="Unassembled WGS sequence"/>
</dbReference>
<feature type="domain" description="Helicase C-terminal" evidence="11">
    <location>
        <begin position="1306"/>
        <end position="1483"/>
    </location>
</feature>
<reference evidence="13 14" key="1">
    <citation type="submission" date="2024-08" db="EMBL/GenBank/DDBJ databases">
        <title>Insights into the chromosomal genome structure of Flemingia macrophylla.</title>
        <authorList>
            <person name="Ding Y."/>
            <person name="Zhao Y."/>
            <person name="Bi W."/>
            <person name="Wu M."/>
            <person name="Zhao G."/>
            <person name="Gong Y."/>
            <person name="Li W."/>
            <person name="Zhang P."/>
        </authorList>
    </citation>
    <scope>NUCLEOTIDE SEQUENCE [LARGE SCALE GENOMIC DNA]</scope>
    <source>
        <strain evidence="13">DYQJB</strain>
        <tissue evidence="13">Leaf</tissue>
    </source>
</reference>
<dbReference type="CDD" id="cd17996">
    <property type="entry name" value="DEXHc_SMARCA2_SMARCA4"/>
    <property type="match status" value="1"/>
</dbReference>
<comment type="subcellular location">
    <subcellularLocation>
        <location evidence="1">Nucleus</location>
    </subcellularLocation>
</comment>
<feature type="compositionally biased region" description="Polar residues" evidence="9">
    <location>
        <begin position="231"/>
        <end position="245"/>
    </location>
</feature>
<feature type="region of interest" description="Disordered" evidence="9">
    <location>
        <begin position="2785"/>
        <end position="2814"/>
    </location>
</feature>
<dbReference type="GO" id="GO:0004386">
    <property type="term" value="F:helicase activity"/>
    <property type="evidence" value="ECO:0007669"/>
    <property type="project" value="UniProtKB-KW"/>
</dbReference>
<dbReference type="InterPro" id="IPR001650">
    <property type="entry name" value="Helicase_C-like"/>
</dbReference>
<comment type="caution">
    <text evidence="13">The sequence shown here is derived from an EMBL/GenBank/DDBJ whole genome shotgun (WGS) entry which is preliminary data.</text>
</comment>
<evidence type="ECO:0000256" key="3">
    <source>
        <dbReference type="ARBA" id="ARBA00022801"/>
    </source>
</evidence>
<feature type="compositionally biased region" description="Basic and acidic residues" evidence="9">
    <location>
        <begin position="2471"/>
        <end position="2480"/>
    </location>
</feature>
<dbReference type="SMART" id="SM01314">
    <property type="entry name" value="SnAC"/>
    <property type="match status" value="1"/>
</dbReference>
<keyword evidence="14" id="KW-1185">Reference proteome</keyword>
<dbReference type="PANTHER" id="PTHR10799">
    <property type="entry name" value="SNF2/RAD54 HELICASE FAMILY"/>
    <property type="match status" value="1"/>
</dbReference>
<feature type="compositionally biased region" description="Polar residues" evidence="9">
    <location>
        <begin position="454"/>
        <end position="471"/>
    </location>
</feature>
<dbReference type="InterPro" id="IPR014012">
    <property type="entry name" value="HSA_dom"/>
</dbReference>
<feature type="domain" description="HSA" evidence="12">
    <location>
        <begin position="803"/>
        <end position="877"/>
    </location>
</feature>
<evidence type="ECO:0000256" key="4">
    <source>
        <dbReference type="ARBA" id="ARBA00022806"/>
    </source>
</evidence>
<feature type="region of interest" description="Disordered" evidence="9">
    <location>
        <begin position="2422"/>
        <end position="2480"/>
    </location>
</feature>
<accession>A0ABD1MTE9</accession>
<evidence type="ECO:0000256" key="9">
    <source>
        <dbReference type="SAM" id="MobiDB-lite"/>
    </source>
</evidence>
<feature type="compositionally biased region" description="Basic and acidic residues" evidence="9">
    <location>
        <begin position="3028"/>
        <end position="3040"/>
    </location>
</feature>
<feature type="region of interest" description="Disordered" evidence="9">
    <location>
        <begin position="2837"/>
        <end position="2865"/>
    </location>
</feature>
<feature type="region of interest" description="Disordered" evidence="9">
    <location>
        <begin position="421"/>
        <end position="546"/>
    </location>
</feature>
<feature type="compositionally biased region" description="Basic and acidic residues" evidence="9">
    <location>
        <begin position="3372"/>
        <end position="3381"/>
    </location>
</feature>
<dbReference type="InterPro" id="IPR038718">
    <property type="entry name" value="SNF2-like_sf"/>
</dbReference>
<dbReference type="PROSITE" id="PS51192">
    <property type="entry name" value="HELICASE_ATP_BIND_1"/>
    <property type="match status" value="1"/>
</dbReference>
<feature type="region of interest" description="Disordered" evidence="9">
    <location>
        <begin position="2210"/>
        <end position="2238"/>
    </location>
</feature>
<dbReference type="PROSITE" id="PS51194">
    <property type="entry name" value="HELICASE_CTER"/>
    <property type="match status" value="1"/>
</dbReference>
<feature type="compositionally biased region" description="Low complexity" evidence="9">
    <location>
        <begin position="512"/>
        <end position="529"/>
    </location>
</feature>
<feature type="compositionally biased region" description="Basic and acidic residues" evidence="9">
    <location>
        <begin position="160"/>
        <end position="179"/>
    </location>
</feature>
<name>A0ABD1MTE9_9FABA</name>
<dbReference type="Gene3D" id="3.40.50.300">
    <property type="entry name" value="P-loop containing nucleotide triphosphate hydrolases"/>
    <property type="match status" value="1"/>
</dbReference>
<feature type="region of interest" description="Disordered" evidence="9">
    <location>
        <begin position="3215"/>
        <end position="3246"/>
    </location>
</feature>
<dbReference type="InterPro" id="IPR049730">
    <property type="entry name" value="SNF2/RAD54-like_C"/>
</dbReference>
<dbReference type="Pfam" id="PF00176">
    <property type="entry name" value="SNF2-rel_dom"/>
    <property type="match status" value="1"/>
</dbReference>
<feature type="region of interest" description="Disordered" evidence="9">
    <location>
        <begin position="3368"/>
        <end position="3454"/>
    </location>
</feature>
<evidence type="ECO:0000256" key="1">
    <source>
        <dbReference type="ARBA" id="ARBA00004123"/>
    </source>
</evidence>
<dbReference type="CDD" id="cd18793">
    <property type="entry name" value="SF2_C_SNF"/>
    <property type="match status" value="1"/>
</dbReference>
<keyword evidence="4" id="KW-0347">Helicase</keyword>
<evidence type="ECO:0000313" key="14">
    <source>
        <dbReference type="Proteomes" id="UP001603857"/>
    </source>
</evidence>
<feature type="compositionally biased region" description="Low complexity" evidence="9">
    <location>
        <begin position="138"/>
        <end position="149"/>
    </location>
</feature>
<feature type="compositionally biased region" description="Polar residues" evidence="9">
    <location>
        <begin position="150"/>
        <end position="159"/>
    </location>
</feature>
<keyword evidence="5" id="KW-0067">ATP-binding</keyword>
<feature type="compositionally biased region" description="Polar residues" evidence="9">
    <location>
        <begin position="2913"/>
        <end position="2938"/>
    </location>
</feature>
<dbReference type="Gene3D" id="3.40.50.10810">
    <property type="entry name" value="Tandem AAA-ATPase domain"/>
    <property type="match status" value="1"/>
</dbReference>
<dbReference type="FunFam" id="3.40.50.10810:FF:000016">
    <property type="entry name" value="Chromatin structure-remodeling complex protein SYD"/>
    <property type="match status" value="1"/>
</dbReference>
<feature type="compositionally biased region" description="Polar residues" evidence="9">
    <location>
        <begin position="2173"/>
        <end position="2190"/>
    </location>
</feature>
<feature type="domain" description="Helicase ATP-binding" evidence="10">
    <location>
        <begin position="995"/>
        <end position="1162"/>
    </location>
</feature>
<dbReference type="SMART" id="SM00951">
    <property type="entry name" value="QLQ"/>
    <property type="match status" value="1"/>
</dbReference>
<gene>
    <name evidence="13" type="ORF">Fmac_013534</name>
</gene>
<evidence type="ECO:0000256" key="7">
    <source>
        <dbReference type="ARBA" id="ARBA00023163"/>
    </source>
</evidence>
<protein>
    <recommendedName>
        <fullName evidence="15">Chromatin structure-remodeling complex protein SYD</fullName>
    </recommendedName>
</protein>
<dbReference type="InterPro" id="IPR027417">
    <property type="entry name" value="P-loop_NTPase"/>
</dbReference>
<feature type="compositionally biased region" description="Polar residues" evidence="9">
    <location>
        <begin position="2975"/>
        <end position="2984"/>
    </location>
</feature>
<feature type="compositionally biased region" description="Basic and acidic residues" evidence="9">
    <location>
        <begin position="3414"/>
        <end position="3426"/>
    </location>
</feature>
<feature type="compositionally biased region" description="Basic and acidic residues" evidence="9">
    <location>
        <begin position="488"/>
        <end position="510"/>
    </location>
</feature>
<evidence type="ECO:0000259" key="12">
    <source>
        <dbReference type="PROSITE" id="PS51204"/>
    </source>
</evidence>
<keyword evidence="8" id="KW-0539">Nucleus</keyword>
<dbReference type="InterPro" id="IPR029295">
    <property type="entry name" value="SnAC"/>
</dbReference>
<feature type="region of interest" description="Disordered" evidence="9">
    <location>
        <begin position="2884"/>
        <end position="3056"/>
    </location>
</feature>
<evidence type="ECO:0000256" key="5">
    <source>
        <dbReference type="ARBA" id="ARBA00022840"/>
    </source>
</evidence>
<keyword evidence="7" id="KW-0804">Transcription</keyword>
<feature type="compositionally biased region" description="Polar residues" evidence="9">
    <location>
        <begin position="189"/>
        <end position="211"/>
    </location>
</feature>
<dbReference type="Pfam" id="PF14619">
    <property type="entry name" value="SnAC"/>
    <property type="match status" value="1"/>
</dbReference>
<organism evidence="13 14">
    <name type="scientific">Flemingia macrophylla</name>
    <dbReference type="NCBI Taxonomy" id="520843"/>
    <lineage>
        <taxon>Eukaryota</taxon>
        <taxon>Viridiplantae</taxon>
        <taxon>Streptophyta</taxon>
        <taxon>Embryophyta</taxon>
        <taxon>Tracheophyta</taxon>
        <taxon>Spermatophyta</taxon>
        <taxon>Magnoliopsida</taxon>
        <taxon>eudicotyledons</taxon>
        <taxon>Gunneridae</taxon>
        <taxon>Pentapetalae</taxon>
        <taxon>rosids</taxon>
        <taxon>fabids</taxon>
        <taxon>Fabales</taxon>
        <taxon>Fabaceae</taxon>
        <taxon>Papilionoideae</taxon>
        <taxon>50 kb inversion clade</taxon>
        <taxon>NPAAA clade</taxon>
        <taxon>indigoferoid/millettioid clade</taxon>
        <taxon>Phaseoleae</taxon>
        <taxon>Flemingia</taxon>
    </lineage>
</organism>
<dbReference type="InterPro" id="IPR014978">
    <property type="entry name" value="Gln-Leu-Gln_QLQ"/>
</dbReference>
<feature type="compositionally biased region" description="Low complexity" evidence="9">
    <location>
        <begin position="2794"/>
        <end position="2804"/>
    </location>
</feature>
<feature type="compositionally biased region" description="Polar residues" evidence="9">
    <location>
        <begin position="2224"/>
        <end position="2235"/>
    </location>
</feature>
<feature type="region of interest" description="Disordered" evidence="9">
    <location>
        <begin position="3327"/>
        <end position="3346"/>
    </location>
</feature>
<dbReference type="Pfam" id="PF00271">
    <property type="entry name" value="Helicase_C"/>
    <property type="match status" value="1"/>
</dbReference>
<feature type="compositionally biased region" description="Polar residues" evidence="9">
    <location>
        <begin position="2445"/>
        <end position="2467"/>
    </location>
</feature>
<feature type="compositionally biased region" description="Polar residues" evidence="9">
    <location>
        <begin position="3265"/>
        <end position="3277"/>
    </location>
</feature>
<keyword evidence="2" id="KW-0547">Nucleotide-binding</keyword>
<feature type="compositionally biased region" description="Basic and acidic residues" evidence="9">
    <location>
        <begin position="2944"/>
        <end position="2957"/>
    </location>
</feature>
<dbReference type="PROSITE" id="PS51204">
    <property type="entry name" value="HSA"/>
    <property type="match status" value="1"/>
</dbReference>
<keyword evidence="6" id="KW-0805">Transcription regulation</keyword>
<feature type="region of interest" description="Disordered" evidence="9">
    <location>
        <begin position="1867"/>
        <end position="1892"/>
    </location>
</feature>
<feature type="region of interest" description="Disordered" evidence="9">
    <location>
        <begin position="3262"/>
        <end position="3292"/>
    </location>
</feature>
<evidence type="ECO:0000259" key="11">
    <source>
        <dbReference type="PROSITE" id="PS51194"/>
    </source>
</evidence>
<feature type="compositionally biased region" description="Polar residues" evidence="9">
    <location>
        <begin position="3401"/>
        <end position="3410"/>
    </location>
</feature>
<evidence type="ECO:0000256" key="8">
    <source>
        <dbReference type="ARBA" id="ARBA00023242"/>
    </source>
</evidence>
<feature type="compositionally biased region" description="Polar residues" evidence="9">
    <location>
        <begin position="1867"/>
        <end position="1881"/>
    </location>
</feature>
<evidence type="ECO:0008006" key="15">
    <source>
        <dbReference type="Google" id="ProtNLM"/>
    </source>
</evidence>
<feature type="region of interest" description="Disordered" evidence="9">
    <location>
        <begin position="1740"/>
        <end position="1785"/>
    </location>
</feature>
<dbReference type="GO" id="GO:0048731">
    <property type="term" value="P:system development"/>
    <property type="evidence" value="ECO:0007669"/>
    <property type="project" value="UniProtKB-ARBA"/>
</dbReference>
<dbReference type="SMART" id="SM00490">
    <property type="entry name" value="HELICc"/>
    <property type="match status" value="1"/>
</dbReference>
<dbReference type="GO" id="GO:0005634">
    <property type="term" value="C:nucleus"/>
    <property type="evidence" value="ECO:0007669"/>
    <property type="project" value="UniProtKB-SubCell"/>
</dbReference>
<dbReference type="SMART" id="SM00487">
    <property type="entry name" value="DEXDc"/>
    <property type="match status" value="1"/>
</dbReference>
<evidence type="ECO:0000313" key="13">
    <source>
        <dbReference type="EMBL" id="KAL2339088.1"/>
    </source>
</evidence>
<sequence length="3454" mass="375905">MASSHNVELEAAKFLHKLIQDSKDEPAKLATKLYVILQHMKSSGKEHSMPYQVISRAMETVINQHGLDIEALKSSRLPLTGGPQIGSSSQPVNITKDSRVGLAENEVSKMDQFASGRPPVAPSGGAPDYYQGTMAPRSSQSFDQGSPSSLDSRSANSQSQDRRDTSNWDKQVNQKDGKKAPTKRKRGDTSSPVELNVDSSSQLDSRNTGINTRKGKMSKAESSDGLPVKSSELTNFNMAPNSGQMENVSTLPGSMRTMLRANQEGHHLLAKQTDLTKIGNPMVRAPNSKYAEDTEVSSAHIASGKQQGAYPKVHGGMVIPAGASSMAEAFSNSMQYSGAVERDGIGRQNSGSEMAMLRQGAPPRDSGKSTVPAMVPSSAMPFKEQQLKQLRAQCLVFLAFRNGLAPKKLHLEIALGTTLSREDGSRKDLIDQKGRSQSFNEPGNASGMMMPFGGSSNVRQTDKNPSGSSSAGKIVEADSFSKGTESPRPLDDKGNLHSTKRGEVERRIQERASAQASSATSCQQQDSSSTRGAVVGSNHLDDIDNSNMQVGRSIQSSVVGPNSWAGFAGSNEASKGPSQISSIQHELPMERRENIPSQFQNVGHNGSSRNHNSVNQLSSFSLKEQWKPVPGIDSDPHGATMMKDGNVMIKHVSADGFKTAPVDNASKLGMSFATEQDVNERLVSADFPSSPKYTMSEKWIMDQQKKRLLVEQNWVQKQQKTKQRMATSFHKLKENVSSSEDISAKTKSVIELKKLQLLELQRRLRSDFLNDFFKPITTEMEHLKSIKKHRHGRRVKQLERFEQKMKEERQKRIRERQKEFFSEIEVHKEKLDEVFKIKRERWKGFNRYVKEFHKRKERIHREKIDRIQREKINLLKINDVEGYLRMVQDAKSDRVKQLLKETEKYLQKLGSKLQEAKSAAGRFGQEVDETGNVNFLENSETENDDESDQAKHYMESNEKYYKMAHSIKESIAEQPSSLQGGKLREYQMNGLRWLVSLYNNHLNGILADEMGLGKTVQVISLICYLMETKNDRGPFLVVVPSSVLPGWDSEINFWAPGVHKIVYAGPPEERRRLFKEKIVHQKFNVLLTTYEYLMNKHDRPKLSKIHWHYIIIDEGHRIKNASCKLNADLKHYQSSHRLLLTGTPLQNNLEELWALLNFLLPNIFNSSEDFSQWFNKPFESAGDSSPDEALLSEEENLLIINRLHQVLRPFVLRRLKHKVENELPEKIERLIRCEASSYQKLLMKRVEENLGSIGSSRARSVHNSVMELRNICNHPYLSQLHAEEVDNFIPKHYLPPIIRLCGKLEMLDRLLPKLKATDHRVLFFSTMTRLLDVMEEYLTLKQYRYLRLDGHTSGGDRGALIDLFNQTDSPYFIFLLSIRAGGVGVNLQAADTVDLQAQARAHRIGQKRDVLVLRFETVQTVEEQVRASAEHKLGVANQSITAGFFDNNTSAEDRREYLEALLRECKKEEAAPVLDDDALNDLLARSETELDIFEAVDKKRKEDELATWKKLVLGQATDGSDLIPPLPARLVTDEDLKQFYEAMKISDVPKGGVESTGVKRKSGYLGSLDTQHYGRGKRAREVRSYEEQWTEEEFEKMCQVENPDSPKVKEVAELSYPTNTSSSIVSTSSPQPVVPTLPSVESLPVQQVKEITPPAKRGRGRPKRITSDKSPAVISSPVISGAVEVDTYKGIGSGHLASTTPDAVAHSAEIIGVNALMPLPDTGIAPNAQPAIPTPTIPPNSQVAAVPVSVPNQPRGQGRKSQGGDGIRRRGKKQAMISPPIPGGSVAADLKVTEQLEDKLVSPSTVQVISQSDAVPSLAVAPQLPSASLNSGKDPLGVGIVLNSPAPTPLPSITTMVQTAPTYLPIQMQSKGQNPKSQTGVSRRRGKKQATTLAPVPDVLDENLHQIANLPISSGSMSGEKATNLKSLHESTVPESVCAVQDQASQCLGDQDLKSLGGSEDSAKQTAIMSSCQDSTIKSPGELCIAVLKFLTFCFVLEKILDINMIFFAGQDLEKVKNPVIHEVSGKVDISSEITSSKIDEVCNDSGNETLFVTTLPVTETTKDQHSGGTTHNQTVETSKTIPLVVDTPTNSLAGSETAESIVKSLDPVTPKIVPSTLSTGYHSMAGSEPTHPGSIESIPTRRQGRKTPNRAELPRRRGKKSAPVLPVLPEAVTSQDPKLSQYGPNSSGDSLMGKATATQTQAFEILLPSGVVSHDSKRKERATNSAQNKQQKVASTRIDGAPISTDKIAAFGRIHNVNDVARVMKEVFTGTCLPKPKAHDSSGSEDRITPVAHVTTKVAVDASSNQTLEDVARSDTAITGTACLTTNVAMNVHENQSQVASNIQNMEEGKASLDIPTTGEHSLTSDVKENVELTQHCVESSTRECKMALETTLEAAQKTDGSSERLPTSCALNDYILRNQSDSSEKCARSSPLNIGGTGCLPTPSESEAFSNNPVSSGSDNTLSHPSTKKPSDVKEDITNEKLEPLEPSLENSSIACDDSSGLLAQAENLSDPPQVIASTPTTDPQPGTMTVCSILEHTETDNESESVLKASAELSIDEEIVGSKIAASQLVEPENASTFGHNSQKALEPSMKHCLESASEKEGIVGSNAVEVQKNPDSLKPGELCGTPLIESCSNLLYEEQRDDGNSEYKQLQSCLVELGNNDPVSQENIVVPIPIGNPITDVAGISGVSSPVKGTVSEAAVLLPSTSVEDQNRASAVTSLVWSSEPLEESIEKGVANNSGVQGEAKVDKVETGIQMDSPRSQILPLKRKVFQENVNLPSHLMTTDENMEGSSARRLSISSSPPHELKDSKTELGDKCMSQVGDSLTGSEDNILKSLDLVSSPSERKEEGISTISDTDGSEGHSMSLMVQVCSTVRGTVEPSLSQVKEEEKIGVSSDKSVSQKNRDGSELSPKNSAQEITNMASTSPVTVSPSGEDQLSLVKGEDPEIKITDQKDASQVSENDLESLTFKSMDVSSSSQTEGDNVDKISDKGPLSSSLAPSEQRDLLIGNSRDGTEDRVANPLRQHKAECSEDEKGYEMKTSNVGSVDPVLTSKKTDLPSSMAMEQDKGDVHDSPLVTAEQKYSLTGEYCEYANEKSNASEAEIGNQIDASDVAEVNAQRLSSSNIVVESSSLVIEDNKIVVSSDKGPLKESKDCLAEEGSCKDATVVPSTNPVLLQELMNSDAEVCNQGNTQVDGTSVTDVAAFVGKQDVETLPDEGRKGMFDAQDGSRGLSGTEDTPGNGESCAAEMANVSEVPLERLSDEGQQGTFQAQNGSKGLPEGEDTTGDGESCAAQMPNVSEVPNTSVSIEKVECLCEEGIVDSEERVQVPEETETVTGDGIDATPDCLAVPETASVGGDSSLCSSAVEMEQVDRLPEKNLVDNPVSKLDTKEESEAGVSDQENQAAQENASEDMGHEENLSEKDLVGNTVAKLDNEESEAGVEKSSPAAEGSS</sequence>
<proteinExistence type="predicted"/>
<dbReference type="GO" id="GO:0016787">
    <property type="term" value="F:hydrolase activity"/>
    <property type="evidence" value="ECO:0007669"/>
    <property type="project" value="UniProtKB-KW"/>
</dbReference>
<dbReference type="SUPFAM" id="SSF52540">
    <property type="entry name" value="P-loop containing nucleoside triphosphate hydrolases"/>
    <property type="match status" value="2"/>
</dbReference>
<dbReference type="GO" id="GO:0005524">
    <property type="term" value="F:ATP binding"/>
    <property type="evidence" value="ECO:0007669"/>
    <property type="project" value="UniProtKB-KW"/>
</dbReference>
<evidence type="ECO:0000256" key="6">
    <source>
        <dbReference type="ARBA" id="ARBA00023015"/>
    </source>
</evidence>
<feature type="compositionally biased region" description="Basic and acidic residues" evidence="9">
    <location>
        <begin position="421"/>
        <end position="434"/>
    </location>
</feature>
<dbReference type="FunFam" id="3.40.50.300:FF:000871">
    <property type="entry name" value="Chromatin structure-remodeling complex protein SYD"/>
    <property type="match status" value="1"/>
</dbReference>
<feature type="region of interest" description="Disordered" evidence="9">
    <location>
        <begin position="352"/>
        <end position="372"/>
    </location>
</feature>
<feature type="region of interest" description="Disordered" evidence="9">
    <location>
        <begin position="2115"/>
        <end position="2194"/>
    </location>
</feature>
<feature type="region of interest" description="Disordered" evidence="9">
    <location>
        <begin position="110"/>
        <end position="245"/>
    </location>
</feature>
<evidence type="ECO:0000259" key="10">
    <source>
        <dbReference type="PROSITE" id="PS51192"/>
    </source>
</evidence>
<keyword evidence="3" id="KW-0378">Hydrolase</keyword>